<feature type="region of interest" description="Disordered" evidence="1">
    <location>
        <begin position="1"/>
        <end position="52"/>
    </location>
</feature>
<sequence>MDPSDRGPEELPPPPPLPPDVVPIKAEDVAEELPPNKPTKPKRLPMARPGLG</sequence>
<name>M8D3U5_AEGTA</name>
<dbReference type="AlphaFoldDB" id="M8D3U5"/>
<reference evidence="2" key="1">
    <citation type="submission" date="2015-06" db="UniProtKB">
        <authorList>
            <consortium name="EnsemblPlants"/>
        </authorList>
    </citation>
    <scope>IDENTIFICATION</scope>
</reference>
<dbReference type="EnsemblPlants" id="EMT30951">
    <property type="protein sequence ID" value="EMT30951"/>
    <property type="gene ID" value="F775_42439"/>
</dbReference>
<evidence type="ECO:0000313" key="2">
    <source>
        <dbReference type="EnsemblPlants" id="EMT30951"/>
    </source>
</evidence>
<organism evidence="2">
    <name type="scientific">Aegilops tauschii</name>
    <name type="common">Tausch's goatgrass</name>
    <name type="synonym">Aegilops squarrosa</name>
    <dbReference type="NCBI Taxonomy" id="37682"/>
    <lineage>
        <taxon>Eukaryota</taxon>
        <taxon>Viridiplantae</taxon>
        <taxon>Streptophyta</taxon>
        <taxon>Embryophyta</taxon>
        <taxon>Tracheophyta</taxon>
        <taxon>Spermatophyta</taxon>
        <taxon>Magnoliopsida</taxon>
        <taxon>Liliopsida</taxon>
        <taxon>Poales</taxon>
        <taxon>Poaceae</taxon>
        <taxon>BOP clade</taxon>
        <taxon>Pooideae</taxon>
        <taxon>Triticodae</taxon>
        <taxon>Triticeae</taxon>
        <taxon>Triticinae</taxon>
        <taxon>Aegilops</taxon>
    </lineage>
</organism>
<evidence type="ECO:0000256" key="1">
    <source>
        <dbReference type="SAM" id="MobiDB-lite"/>
    </source>
</evidence>
<protein>
    <submittedName>
        <fullName evidence="2">Uncharacterized protein</fullName>
    </submittedName>
</protein>
<proteinExistence type="predicted"/>
<feature type="compositionally biased region" description="Pro residues" evidence="1">
    <location>
        <begin position="10"/>
        <end position="21"/>
    </location>
</feature>
<accession>M8D3U5</accession>